<evidence type="ECO:0000256" key="17">
    <source>
        <dbReference type="SAM" id="Phobius"/>
    </source>
</evidence>
<evidence type="ECO:0000256" key="1">
    <source>
        <dbReference type="ARBA" id="ARBA00004370"/>
    </source>
</evidence>
<evidence type="ECO:0000256" key="12">
    <source>
        <dbReference type="ARBA" id="ARBA00023157"/>
    </source>
</evidence>
<feature type="active site" description="Charge relay system" evidence="14 15">
    <location>
        <position position="380"/>
    </location>
</feature>
<dbReference type="STRING" id="1789683.A0A1X7R252"/>
<evidence type="ECO:0000256" key="18">
    <source>
        <dbReference type="SAM" id="SignalP"/>
    </source>
</evidence>
<evidence type="ECO:0000256" key="13">
    <source>
        <dbReference type="ARBA" id="ARBA00023180"/>
    </source>
</evidence>
<dbReference type="PROSITE" id="PS51829">
    <property type="entry name" value="P_HOMO_B"/>
    <property type="match status" value="1"/>
</dbReference>
<dbReference type="AlphaFoldDB" id="A0A1X7R252"/>
<feature type="compositionally biased region" description="Basic and acidic residues" evidence="16">
    <location>
        <begin position="758"/>
        <end position="772"/>
    </location>
</feature>
<evidence type="ECO:0000313" key="21">
    <source>
        <dbReference type="Proteomes" id="UP000196158"/>
    </source>
</evidence>
<dbReference type="PROSITE" id="PS51892">
    <property type="entry name" value="SUBTILASE"/>
    <property type="match status" value="1"/>
</dbReference>
<dbReference type="InterPro" id="IPR002884">
    <property type="entry name" value="P_dom"/>
</dbReference>
<dbReference type="InterPro" id="IPR000209">
    <property type="entry name" value="Peptidase_S8/S53_dom"/>
</dbReference>
<dbReference type="PROSITE" id="PS00138">
    <property type="entry name" value="SUBTILASE_SER"/>
    <property type="match status" value="1"/>
</dbReference>
<dbReference type="CDD" id="cd04059">
    <property type="entry name" value="Peptidases_S8_Protein_convertases_Kexins_Furin-like"/>
    <property type="match status" value="1"/>
</dbReference>
<dbReference type="InterPro" id="IPR036852">
    <property type="entry name" value="Peptidase_S8/S53_dom_sf"/>
</dbReference>
<keyword evidence="21" id="KW-1185">Reference proteome</keyword>
<dbReference type="FunFam" id="2.60.120.260:FF:000026">
    <property type="entry name" value="proprotein convertase subtilisin/kexin type 7"/>
    <property type="match status" value="1"/>
</dbReference>
<feature type="region of interest" description="Disordered" evidence="16">
    <location>
        <begin position="607"/>
        <end position="655"/>
    </location>
</feature>
<dbReference type="SUPFAM" id="SSF52743">
    <property type="entry name" value="Subtilisin-like"/>
    <property type="match status" value="1"/>
</dbReference>
<feature type="active site" description="Charge relay system" evidence="14 15">
    <location>
        <position position="208"/>
    </location>
</feature>
<dbReference type="InterPro" id="IPR023828">
    <property type="entry name" value="Peptidase_S8_Ser-AS"/>
</dbReference>
<dbReference type="SUPFAM" id="SSF49785">
    <property type="entry name" value="Galactose-binding domain-like"/>
    <property type="match status" value="1"/>
</dbReference>
<evidence type="ECO:0000256" key="11">
    <source>
        <dbReference type="ARBA" id="ARBA00023145"/>
    </source>
</evidence>
<evidence type="ECO:0000256" key="5">
    <source>
        <dbReference type="ARBA" id="ARBA00022729"/>
    </source>
</evidence>
<dbReference type="Pfam" id="PF01483">
    <property type="entry name" value="P_proprotein"/>
    <property type="match status" value="1"/>
</dbReference>
<keyword evidence="12" id="KW-1015">Disulfide bond</keyword>
<dbReference type="GO" id="GO:0000139">
    <property type="term" value="C:Golgi membrane"/>
    <property type="evidence" value="ECO:0007669"/>
    <property type="project" value="TreeGrafter"/>
</dbReference>
<dbReference type="OrthoDB" id="300641at2759"/>
<keyword evidence="10 17" id="KW-0472">Membrane</keyword>
<feature type="chain" id="PRO_5012372190" evidence="18">
    <location>
        <begin position="23"/>
        <end position="807"/>
    </location>
</feature>
<dbReference type="InterPro" id="IPR008979">
    <property type="entry name" value="Galactose-bd-like_sf"/>
</dbReference>
<dbReference type="PRINTS" id="PR00723">
    <property type="entry name" value="SUBTILISIN"/>
</dbReference>
<dbReference type="InterPro" id="IPR022398">
    <property type="entry name" value="Peptidase_S8_His-AS"/>
</dbReference>
<keyword evidence="9 17" id="KW-1133">Transmembrane helix</keyword>
<evidence type="ECO:0000256" key="14">
    <source>
        <dbReference type="PIRSR" id="PIRSR615500-1"/>
    </source>
</evidence>
<keyword evidence="5 18" id="KW-0732">Signal</keyword>
<dbReference type="InterPro" id="IPR023827">
    <property type="entry name" value="Peptidase_S8_Asp-AS"/>
</dbReference>
<dbReference type="PANTHER" id="PTHR42884:SF14">
    <property type="entry name" value="NEUROENDOCRINE CONVERTASE 1"/>
    <property type="match status" value="1"/>
</dbReference>
<organism evidence="20 21">
    <name type="scientific">Maudiozyma saulgeensis</name>
    <dbReference type="NCBI Taxonomy" id="1789683"/>
    <lineage>
        <taxon>Eukaryota</taxon>
        <taxon>Fungi</taxon>
        <taxon>Dikarya</taxon>
        <taxon>Ascomycota</taxon>
        <taxon>Saccharomycotina</taxon>
        <taxon>Saccharomycetes</taxon>
        <taxon>Saccharomycetales</taxon>
        <taxon>Saccharomycetaceae</taxon>
        <taxon>Maudiozyma</taxon>
    </lineage>
</organism>
<dbReference type="Gene3D" id="2.60.120.260">
    <property type="entry name" value="Galactose-binding domain-like"/>
    <property type="match status" value="1"/>
</dbReference>
<dbReference type="PANTHER" id="PTHR42884">
    <property type="entry name" value="PROPROTEIN CONVERTASE SUBTILISIN/KEXIN-RELATED"/>
    <property type="match status" value="1"/>
</dbReference>
<keyword evidence="11" id="KW-0865">Zymogen</keyword>
<dbReference type="GO" id="GO:0004252">
    <property type="term" value="F:serine-type endopeptidase activity"/>
    <property type="evidence" value="ECO:0007669"/>
    <property type="project" value="UniProtKB-UniRule"/>
</dbReference>
<dbReference type="InterPro" id="IPR034182">
    <property type="entry name" value="Kexin/furin"/>
</dbReference>
<reference evidence="20 21" key="1">
    <citation type="submission" date="2017-04" db="EMBL/GenBank/DDBJ databases">
        <authorList>
            <person name="Afonso C.L."/>
            <person name="Miller P.J."/>
            <person name="Scott M.A."/>
            <person name="Spackman E."/>
            <person name="Goraichik I."/>
            <person name="Dimitrov K.M."/>
            <person name="Suarez D.L."/>
            <person name="Swayne D.E."/>
        </authorList>
    </citation>
    <scope>NUCLEOTIDE SEQUENCE [LARGE SCALE GENOMIC DNA]</scope>
</reference>
<keyword evidence="8" id="KW-0106">Calcium</keyword>
<evidence type="ECO:0000256" key="3">
    <source>
        <dbReference type="ARBA" id="ARBA00022670"/>
    </source>
</evidence>
<feature type="transmembrane region" description="Helical" evidence="17">
    <location>
        <begin position="662"/>
        <end position="685"/>
    </location>
</feature>
<feature type="compositionally biased region" description="Low complexity" evidence="16">
    <location>
        <begin position="615"/>
        <end position="639"/>
    </location>
</feature>
<dbReference type="Gene3D" id="3.40.50.200">
    <property type="entry name" value="Peptidase S8/S53 domain"/>
    <property type="match status" value="1"/>
</dbReference>
<dbReference type="Proteomes" id="UP000196158">
    <property type="component" value="Unassembled WGS sequence"/>
</dbReference>
<sequence>MVGRSSLLSIYTWSLLLQIGLTEKVPEKDHDSKQYFAIESNLTREELQNLHPTWTFEHNVRGLLNHYVFSSNLHKLNKRLDHSDSHGVISFEDLPSQKNRLFKRLPVPDVPMDSSMVPIKEAEEKLEINDPNFEKQWHLINPAFPGNDINVKKLWYENITGNGVVAAIVDDGLDYENPDLKDNFCKEGSWDFNDNTNLPKPKLKDDYHGTRCAGEIAAVKNNGFCGIGAAYNAKVSGLRILSGDLTAEDEAASLMHALDINDIYSCSWGPADDGTHLQGPSDLVKKAFIKGTNEGRDKKGAIYVFASGNGGAFGDNCNYDGYTNSIYSITVGAIDHKGLHPPYSESCSAVLVVTYSSGSGEYIHSTDIGDKCSDRHGGTSAAAPLAAGIYALLLEANPNLTWRDVQYLSILSSKEVMNSDSNAQMGALNKMYSHRYGYGKIDAYELISLAREWNNVNPQAWFYPSTKYTNQWTNTSNEHLESTISVTKKSLKQANLNLIEHIVVTVDIAADIRGKVVIDLVSPFGMVSNLGVERERDNSREGFQHWSFMSVAHWGESGIGDWKLQVRSLQDGNSVKVNSWRLKLYGESIDPSKSKIFEFGNDREALDDSSLAGKPSETVTSPEPTSISETTKPSSTTSNEDTDIDETLDHNQPKRISSPRDAMHYFITVFIVGVIFFVLYFSFFVKSRRRIRRSRAETYEFDIIDTDSEYDSTLDPANISANRAVETDELEDFDFDLSDEDNLLNQGDQETSANEDLPNSKKADTSIDHVLEENPFEEVEDFEDKHEGQELNEDNTETPPSTKEKEK</sequence>
<evidence type="ECO:0000256" key="7">
    <source>
        <dbReference type="ARBA" id="ARBA00022825"/>
    </source>
</evidence>
<dbReference type="GO" id="GO:0007323">
    <property type="term" value="P:peptide pheromone maturation"/>
    <property type="evidence" value="ECO:0007669"/>
    <property type="project" value="UniProtKB-ARBA"/>
</dbReference>
<dbReference type="FunFam" id="3.40.50.200:FF:000005">
    <property type="entry name" value="Proprotein convertase subtilisin/kexin type 7"/>
    <property type="match status" value="1"/>
</dbReference>
<evidence type="ECO:0000256" key="2">
    <source>
        <dbReference type="ARBA" id="ARBA00005325"/>
    </source>
</evidence>
<keyword evidence="3 15" id="KW-0645">Protease</keyword>
<dbReference type="GO" id="GO:0016485">
    <property type="term" value="P:protein processing"/>
    <property type="evidence" value="ECO:0007669"/>
    <property type="project" value="TreeGrafter"/>
</dbReference>
<keyword evidence="13" id="KW-0325">Glycoprotein</keyword>
<keyword evidence="4 17" id="KW-0812">Transmembrane</keyword>
<evidence type="ECO:0000256" key="4">
    <source>
        <dbReference type="ARBA" id="ARBA00022692"/>
    </source>
</evidence>
<dbReference type="PROSITE" id="PS00137">
    <property type="entry name" value="SUBTILASE_HIS"/>
    <property type="match status" value="1"/>
</dbReference>
<evidence type="ECO:0000256" key="10">
    <source>
        <dbReference type="ARBA" id="ARBA00023136"/>
    </source>
</evidence>
<protein>
    <submittedName>
        <fullName evidence="20">Similar to Saccharomyces cerevisiae YNL238W KEX2 Subtilisin-like protease (Proprotein convertase)</fullName>
    </submittedName>
</protein>
<comment type="subcellular location">
    <subcellularLocation>
        <location evidence="1">Membrane</location>
    </subcellularLocation>
</comment>
<accession>A0A1X7R252</accession>
<keyword evidence="6 15" id="KW-0378">Hydrolase</keyword>
<dbReference type="PROSITE" id="PS00136">
    <property type="entry name" value="SUBTILASE_ASP"/>
    <property type="match status" value="1"/>
</dbReference>
<evidence type="ECO:0000256" key="9">
    <source>
        <dbReference type="ARBA" id="ARBA00022989"/>
    </source>
</evidence>
<name>A0A1X7R252_9SACH</name>
<dbReference type="InterPro" id="IPR015500">
    <property type="entry name" value="Peptidase_S8_subtilisin-rel"/>
</dbReference>
<gene>
    <name evidence="20" type="ORF">KASA_0O03388G</name>
</gene>
<evidence type="ECO:0000313" key="20">
    <source>
        <dbReference type="EMBL" id="SMN19757.1"/>
    </source>
</evidence>
<feature type="region of interest" description="Disordered" evidence="16">
    <location>
        <begin position="739"/>
        <end position="807"/>
    </location>
</feature>
<comment type="similarity">
    <text evidence="2">Belongs to the peptidase S8 family. Furin subfamily.</text>
</comment>
<evidence type="ECO:0000256" key="16">
    <source>
        <dbReference type="SAM" id="MobiDB-lite"/>
    </source>
</evidence>
<evidence type="ECO:0000256" key="15">
    <source>
        <dbReference type="PROSITE-ProRule" id="PRU01240"/>
    </source>
</evidence>
<proteinExistence type="inferred from homology"/>
<feature type="active site" description="Charge relay system" evidence="14 15">
    <location>
        <position position="170"/>
    </location>
</feature>
<feature type="signal peptide" evidence="18">
    <location>
        <begin position="1"/>
        <end position="22"/>
    </location>
</feature>
<dbReference type="EMBL" id="FXLY01000004">
    <property type="protein sequence ID" value="SMN19757.1"/>
    <property type="molecule type" value="Genomic_DNA"/>
</dbReference>
<evidence type="ECO:0000256" key="6">
    <source>
        <dbReference type="ARBA" id="ARBA00022801"/>
    </source>
</evidence>
<dbReference type="Pfam" id="PF00082">
    <property type="entry name" value="Peptidase_S8"/>
    <property type="match status" value="1"/>
</dbReference>
<keyword evidence="7 15" id="KW-0720">Serine protease</keyword>
<dbReference type="GO" id="GO:0005802">
    <property type="term" value="C:trans-Golgi network"/>
    <property type="evidence" value="ECO:0007669"/>
    <property type="project" value="TreeGrafter"/>
</dbReference>
<evidence type="ECO:0000259" key="19">
    <source>
        <dbReference type="PROSITE" id="PS51829"/>
    </source>
</evidence>
<evidence type="ECO:0000256" key="8">
    <source>
        <dbReference type="ARBA" id="ARBA00022837"/>
    </source>
</evidence>
<feature type="domain" description="P/Homo B" evidence="19">
    <location>
        <begin position="456"/>
        <end position="590"/>
    </location>
</feature>